<feature type="domain" description="NIPSNAP" evidence="1">
    <location>
        <begin position="17"/>
        <end position="112"/>
    </location>
</feature>
<dbReference type="SUPFAM" id="SSF54909">
    <property type="entry name" value="Dimeric alpha+beta barrel"/>
    <property type="match status" value="1"/>
</dbReference>
<reference evidence="2 3" key="1">
    <citation type="submission" date="2019-12" db="EMBL/GenBank/DDBJ databases">
        <title>Roseobacter cerasinus sp. nov., isolated from seawater around aquaculture.</title>
        <authorList>
            <person name="Muramatsu S."/>
            <person name="Takabe Y."/>
            <person name="Mori K."/>
            <person name="Takaichi S."/>
            <person name="Hanada S."/>
        </authorList>
    </citation>
    <scope>NUCLEOTIDE SEQUENCE [LARGE SCALE GENOMIC DNA]</scope>
    <source>
        <strain evidence="2 3">AI77</strain>
    </source>
</reference>
<comment type="caution">
    <text evidence="2">The sequence shown here is derived from an EMBL/GenBank/DDBJ whole genome shotgun (WGS) entry which is preliminary data.</text>
</comment>
<evidence type="ECO:0000259" key="1">
    <source>
        <dbReference type="Pfam" id="PF07978"/>
    </source>
</evidence>
<accession>A0A640VSF2</accession>
<keyword evidence="3" id="KW-1185">Reference proteome</keyword>
<dbReference type="Pfam" id="PF07978">
    <property type="entry name" value="NIPSNAP"/>
    <property type="match status" value="1"/>
</dbReference>
<dbReference type="Proteomes" id="UP000436522">
    <property type="component" value="Unassembled WGS sequence"/>
</dbReference>
<evidence type="ECO:0000313" key="3">
    <source>
        <dbReference type="Proteomes" id="UP000436522"/>
    </source>
</evidence>
<protein>
    <submittedName>
        <fullName evidence="2">NIPSNAP family containing protein</fullName>
    </submittedName>
</protein>
<dbReference type="AlphaFoldDB" id="A0A640VSF2"/>
<dbReference type="EMBL" id="BLIV01000003">
    <property type="protein sequence ID" value="GFE50021.1"/>
    <property type="molecule type" value="Genomic_DNA"/>
</dbReference>
<dbReference type="InterPro" id="IPR011008">
    <property type="entry name" value="Dimeric_a/b-barrel"/>
</dbReference>
<dbReference type="Gene3D" id="3.30.70.100">
    <property type="match status" value="1"/>
</dbReference>
<organism evidence="2 3">
    <name type="scientific">Roseobacter cerasinus</name>
    <dbReference type="NCBI Taxonomy" id="2602289"/>
    <lineage>
        <taxon>Bacteria</taxon>
        <taxon>Pseudomonadati</taxon>
        <taxon>Pseudomonadota</taxon>
        <taxon>Alphaproteobacteria</taxon>
        <taxon>Rhodobacterales</taxon>
        <taxon>Roseobacteraceae</taxon>
        <taxon>Roseobacter</taxon>
    </lineage>
</organism>
<dbReference type="InterPro" id="IPR012577">
    <property type="entry name" value="NIPSNAP"/>
</dbReference>
<gene>
    <name evidence="2" type="ORF">So717_17740</name>
</gene>
<proteinExistence type="predicted"/>
<evidence type="ECO:0000313" key="2">
    <source>
        <dbReference type="EMBL" id="GFE50021.1"/>
    </source>
</evidence>
<sequence>MRYPLGETKGDLMLTCIIKYHIDPTKREQFDQYARTWGQAIPRCGADLIGYFSPHEGSSTLAYGIYNTPSLSAYESYRARLAADPLGQENYAFAQKEKFLLREDRTFLTLASAPHGDPA</sequence>
<name>A0A640VSF2_9RHOB</name>